<dbReference type="AlphaFoldDB" id="A0A453PMH5"/>
<organism evidence="1 2">
    <name type="scientific">Aegilops tauschii subsp. strangulata</name>
    <name type="common">Goatgrass</name>
    <dbReference type="NCBI Taxonomy" id="200361"/>
    <lineage>
        <taxon>Eukaryota</taxon>
        <taxon>Viridiplantae</taxon>
        <taxon>Streptophyta</taxon>
        <taxon>Embryophyta</taxon>
        <taxon>Tracheophyta</taxon>
        <taxon>Spermatophyta</taxon>
        <taxon>Magnoliopsida</taxon>
        <taxon>Liliopsida</taxon>
        <taxon>Poales</taxon>
        <taxon>Poaceae</taxon>
        <taxon>BOP clade</taxon>
        <taxon>Pooideae</taxon>
        <taxon>Triticodae</taxon>
        <taxon>Triticeae</taxon>
        <taxon>Triticinae</taxon>
        <taxon>Aegilops</taxon>
    </lineage>
</organism>
<evidence type="ECO:0000313" key="2">
    <source>
        <dbReference type="Proteomes" id="UP000015105"/>
    </source>
</evidence>
<reference evidence="1" key="4">
    <citation type="submission" date="2019-03" db="UniProtKB">
        <authorList>
            <consortium name="EnsemblPlants"/>
        </authorList>
    </citation>
    <scope>IDENTIFICATION</scope>
</reference>
<reference evidence="1" key="3">
    <citation type="journal article" date="2017" name="Nature">
        <title>Genome sequence of the progenitor of the wheat D genome Aegilops tauschii.</title>
        <authorList>
            <person name="Luo M.C."/>
            <person name="Gu Y.Q."/>
            <person name="Puiu D."/>
            <person name="Wang H."/>
            <person name="Twardziok S.O."/>
            <person name="Deal K.R."/>
            <person name="Huo N."/>
            <person name="Zhu T."/>
            <person name="Wang L."/>
            <person name="Wang Y."/>
            <person name="McGuire P.E."/>
            <person name="Liu S."/>
            <person name="Long H."/>
            <person name="Ramasamy R.K."/>
            <person name="Rodriguez J.C."/>
            <person name="Van S.L."/>
            <person name="Yuan L."/>
            <person name="Wang Z."/>
            <person name="Xia Z."/>
            <person name="Xiao L."/>
            <person name="Anderson O.D."/>
            <person name="Ouyang S."/>
            <person name="Liang Y."/>
            <person name="Zimin A.V."/>
            <person name="Pertea G."/>
            <person name="Qi P."/>
            <person name="Bennetzen J.L."/>
            <person name="Dai X."/>
            <person name="Dawson M.W."/>
            <person name="Muller H.G."/>
            <person name="Kugler K."/>
            <person name="Rivarola-Duarte L."/>
            <person name="Spannagl M."/>
            <person name="Mayer K.F.X."/>
            <person name="Lu F.H."/>
            <person name="Bevan M.W."/>
            <person name="Leroy P."/>
            <person name="Li P."/>
            <person name="You F.M."/>
            <person name="Sun Q."/>
            <person name="Liu Z."/>
            <person name="Lyons E."/>
            <person name="Wicker T."/>
            <person name="Salzberg S.L."/>
            <person name="Devos K.M."/>
            <person name="Dvorak J."/>
        </authorList>
    </citation>
    <scope>NUCLEOTIDE SEQUENCE [LARGE SCALE GENOMIC DNA]</scope>
    <source>
        <strain evidence="1">cv. AL8/78</strain>
    </source>
</reference>
<dbReference type="Proteomes" id="UP000015105">
    <property type="component" value="Chromosome 6D"/>
</dbReference>
<dbReference type="Gramene" id="AET6Gv20783800.2">
    <property type="protein sequence ID" value="AET6Gv20783800.2"/>
    <property type="gene ID" value="AET6Gv20783800"/>
</dbReference>
<proteinExistence type="predicted"/>
<dbReference type="PANTHER" id="PTHR33085">
    <property type="entry name" value="OS12G0113100 PROTEIN-RELATED"/>
    <property type="match status" value="1"/>
</dbReference>
<evidence type="ECO:0000313" key="1">
    <source>
        <dbReference type="EnsemblPlants" id="AET6Gv20783800.2"/>
    </source>
</evidence>
<name>A0A453PMH5_AEGTS</name>
<keyword evidence="2" id="KW-1185">Reference proteome</keyword>
<dbReference type="InterPro" id="IPR012871">
    <property type="entry name" value="DUF1668_ORYSA"/>
</dbReference>
<evidence type="ECO:0008006" key="3">
    <source>
        <dbReference type="Google" id="ProtNLM"/>
    </source>
</evidence>
<protein>
    <recommendedName>
        <fullName evidence="3">DUF1618 domain-containing protein</fullName>
    </recommendedName>
</protein>
<accession>A0A453PMH5</accession>
<sequence length="332" mass="37313">SIGGGDKVIQPGAMGVRRFLNLFAASRPGCMYSLRRFDLSRNQFFYTTPEEVTLHGRVLPRVQRDSASYSSLKKACGRVKKQQASEIGTIRLPARLFNTRPPPYPTPKCDELRMDAFALSERSIVFADRKRHVFTYDADSDCFVTMPGLHAPKDDPLAVSVPHPGGGEGSLYVIERLLRPGKSFQFEALVSGQHYNEYHPCRTWQCEDLPLPPLEEDVYLGSVAVVGNVICISADHFGTYCFDTVSRSWSRAGDWALPFFGTAEYVPELNLWFSVSDQDYHLPCAADLSPVLTGQRPEPGLIWADNYLPEEWHHSGQNGQPGFWQVLHYQVP</sequence>
<reference evidence="2" key="1">
    <citation type="journal article" date="2014" name="Science">
        <title>Ancient hybridizations among the ancestral genomes of bread wheat.</title>
        <authorList>
            <consortium name="International Wheat Genome Sequencing Consortium,"/>
            <person name="Marcussen T."/>
            <person name="Sandve S.R."/>
            <person name="Heier L."/>
            <person name="Spannagl M."/>
            <person name="Pfeifer M."/>
            <person name="Jakobsen K.S."/>
            <person name="Wulff B.B."/>
            <person name="Steuernagel B."/>
            <person name="Mayer K.F."/>
            <person name="Olsen O.A."/>
        </authorList>
    </citation>
    <scope>NUCLEOTIDE SEQUENCE [LARGE SCALE GENOMIC DNA]</scope>
    <source>
        <strain evidence="2">cv. AL8/78</strain>
    </source>
</reference>
<dbReference type="Pfam" id="PF07893">
    <property type="entry name" value="DUF1668"/>
    <property type="match status" value="1"/>
</dbReference>
<reference evidence="2" key="2">
    <citation type="journal article" date="2017" name="Nat. Plants">
        <title>The Aegilops tauschii genome reveals multiple impacts of transposons.</title>
        <authorList>
            <person name="Zhao G."/>
            <person name="Zou C."/>
            <person name="Li K."/>
            <person name="Wang K."/>
            <person name="Li T."/>
            <person name="Gao L."/>
            <person name="Zhang X."/>
            <person name="Wang H."/>
            <person name="Yang Z."/>
            <person name="Liu X."/>
            <person name="Jiang W."/>
            <person name="Mao L."/>
            <person name="Kong X."/>
            <person name="Jiao Y."/>
            <person name="Jia J."/>
        </authorList>
    </citation>
    <scope>NUCLEOTIDE SEQUENCE [LARGE SCALE GENOMIC DNA]</scope>
    <source>
        <strain evidence="2">cv. AL8/78</strain>
    </source>
</reference>
<dbReference type="EnsemblPlants" id="AET6Gv20783800.2">
    <property type="protein sequence ID" value="AET6Gv20783800.2"/>
    <property type="gene ID" value="AET6Gv20783800"/>
</dbReference>
<dbReference type="PANTHER" id="PTHR33085:SF138">
    <property type="entry name" value="DUF1618 DOMAIN-CONTAINING PROTEIN"/>
    <property type="match status" value="1"/>
</dbReference>
<reference evidence="1" key="5">
    <citation type="journal article" date="2021" name="G3 (Bethesda)">
        <title>Aegilops tauschii genome assembly Aet v5.0 features greater sequence contiguity and improved annotation.</title>
        <authorList>
            <person name="Wang L."/>
            <person name="Zhu T."/>
            <person name="Rodriguez J.C."/>
            <person name="Deal K.R."/>
            <person name="Dubcovsky J."/>
            <person name="McGuire P.E."/>
            <person name="Lux T."/>
            <person name="Spannagl M."/>
            <person name="Mayer K.F.X."/>
            <person name="Baldrich P."/>
            <person name="Meyers B.C."/>
            <person name="Huo N."/>
            <person name="Gu Y.Q."/>
            <person name="Zhou H."/>
            <person name="Devos K.M."/>
            <person name="Bennetzen J.L."/>
            <person name="Unver T."/>
            <person name="Budak H."/>
            <person name="Gulick P.J."/>
            <person name="Galiba G."/>
            <person name="Kalapos B."/>
            <person name="Nelson D.R."/>
            <person name="Li P."/>
            <person name="You F.M."/>
            <person name="Luo M.C."/>
            <person name="Dvorak J."/>
        </authorList>
    </citation>
    <scope>NUCLEOTIDE SEQUENCE [LARGE SCALE GENOMIC DNA]</scope>
    <source>
        <strain evidence="1">cv. AL8/78</strain>
    </source>
</reference>